<dbReference type="SUPFAM" id="SSF46955">
    <property type="entry name" value="Putative DNA-binding domain"/>
    <property type="match status" value="1"/>
</dbReference>
<dbReference type="EMBL" id="JBHSGI010000024">
    <property type="protein sequence ID" value="MFC4670401.1"/>
    <property type="molecule type" value="Genomic_DNA"/>
</dbReference>
<sequence>MTKSPDAFRTISEVADWLGVPAHVLRFWESKFTQVKPVKRAGGRRYYRPADMQLLGGIKALLHNDGMTIKGVQKMLREQGIGKVSSMSPPLETDLESSIEIEAEDIEVTSEAPESKVLPFKARQAGAAAPELPFDTEPAEAEAEEPDAPAVAAAPEPEPEAPAEEPAPVAARTPEGPRLPSFLHRAKPEADAAEPARPRARAVDAPDPPPDSEIEAAPGILSRLTGLDRLDAAQARDLAPVAQALRAWLAQAGGARAL</sequence>
<evidence type="ECO:0000313" key="4">
    <source>
        <dbReference type="EMBL" id="MFC4670401.1"/>
    </source>
</evidence>
<gene>
    <name evidence="4" type="ORF">ACFO5X_17690</name>
</gene>
<keyword evidence="5" id="KW-1185">Reference proteome</keyword>
<dbReference type="PANTHER" id="PTHR30204">
    <property type="entry name" value="REDOX-CYCLING DRUG-SENSING TRANSCRIPTIONAL ACTIVATOR SOXR"/>
    <property type="match status" value="1"/>
</dbReference>
<dbReference type="SMART" id="SM00422">
    <property type="entry name" value="HTH_MERR"/>
    <property type="match status" value="1"/>
</dbReference>
<name>A0ABV9KLC3_9RHOB</name>
<proteinExistence type="predicted"/>
<feature type="compositionally biased region" description="Acidic residues" evidence="2">
    <location>
        <begin position="138"/>
        <end position="147"/>
    </location>
</feature>
<organism evidence="4 5">
    <name type="scientific">Seohaeicola nanhaiensis</name>
    <dbReference type="NCBI Taxonomy" id="1387282"/>
    <lineage>
        <taxon>Bacteria</taxon>
        <taxon>Pseudomonadati</taxon>
        <taxon>Pseudomonadota</taxon>
        <taxon>Alphaproteobacteria</taxon>
        <taxon>Rhodobacterales</taxon>
        <taxon>Roseobacteraceae</taxon>
        <taxon>Seohaeicola</taxon>
    </lineage>
</organism>
<dbReference type="InterPro" id="IPR000551">
    <property type="entry name" value="MerR-type_HTH_dom"/>
</dbReference>
<protein>
    <submittedName>
        <fullName evidence="4">MerR family transcriptional regulator</fullName>
    </submittedName>
</protein>
<feature type="region of interest" description="Disordered" evidence="2">
    <location>
        <begin position="138"/>
        <end position="219"/>
    </location>
</feature>
<comment type="caution">
    <text evidence="4">The sequence shown here is derived from an EMBL/GenBank/DDBJ whole genome shotgun (WGS) entry which is preliminary data.</text>
</comment>
<evidence type="ECO:0000259" key="3">
    <source>
        <dbReference type="PROSITE" id="PS50937"/>
    </source>
</evidence>
<dbReference type="CDD" id="cd04765">
    <property type="entry name" value="HTH_MlrA-like_sg2"/>
    <property type="match status" value="1"/>
</dbReference>
<dbReference type="Gene3D" id="1.10.1660.10">
    <property type="match status" value="1"/>
</dbReference>
<accession>A0ABV9KLC3</accession>
<dbReference type="PANTHER" id="PTHR30204:SF15">
    <property type="entry name" value="BLL5018 PROTEIN"/>
    <property type="match status" value="1"/>
</dbReference>
<dbReference type="Proteomes" id="UP001595973">
    <property type="component" value="Unassembled WGS sequence"/>
</dbReference>
<evidence type="ECO:0000256" key="2">
    <source>
        <dbReference type="SAM" id="MobiDB-lite"/>
    </source>
</evidence>
<keyword evidence="1" id="KW-0238">DNA-binding</keyword>
<dbReference type="InterPro" id="IPR047057">
    <property type="entry name" value="MerR_fam"/>
</dbReference>
<evidence type="ECO:0000256" key="1">
    <source>
        <dbReference type="ARBA" id="ARBA00023125"/>
    </source>
</evidence>
<feature type="compositionally biased region" description="Basic and acidic residues" evidence="2">
    <location>
        <begin position="186"/>
        <end position="204"/>
    </location>
</feature>
<reference evidence="5" key="1">
    <citation type="journal article" date="2019" name="Int. J. Syst. Evol. Microbiol.">
        <title>The Global Catalogue of Microorganisms (GCM) 10K type strain sequencing project: providing services to taxonomists for standard genome sequencing and annotation.</title>
        <authorList>
            <consortium name="The Broad Institute Genomics Platform"/>
            <consortium name="The Broad Institute Genome Sequencing Center for Infectious Disease"/>
            <person name="Wu L."/>
            <person name="Ma J."/>
        </authorList>
    </citation>
    <scope>NUCLEOTIDE SEQUENCE [LARGE SCALE GENOMIC DNA]</scope>
    <source>
        <strain evidence="5">CGMCC 4.7283</strain>
    </source>
</reference>
<feature type="domain" description="HTH merR-type" evidence="3">
    <location>
        <begin position="10"/>
        <end position="78"/>
    </location>
</feature>
<dbReference type="RefSeq" id="WP_380719366.1">
    <property type="nucleotide sequence ID" value="NZ_JBHSGI010000024.1"/>
</dbReference>
<evidence type="ECO:0000313" key="5">
    <source>
        <dbReference type="Proteomes" id="UP001595973"/>
    </source>
</evidence>
<dbReference type="InterPro" id="IPR009061">
    <property type="entry name" value="DNA-bd_dom_put_sf"/>
</dbReference>
<dbReference type="PROSITE" id="PS50937">
    <property type="entry name" value="HTH_MERR_2"/>
    <property type="match status" value="1"/>
</dbReference>
<dbReference type="Pfam" id="PF13411">
    <property type="entry name" value="MerR_1"/>
    <property type="match status" value="1"/>
</dbReference>